<evidence type="ECO:0000313" key="4">
    <source>
        <dbReference type="Proteomes" id="UP000187465"/>
    </source>
</evidence>
<proteinExistence type="predicted"/>
<dbReference type="EMBL" id="MKQP01000011">
    <property type="protein sequence ID" value="OMD33511.1"/>
    <property type="molecule type" value="Genomic_DNA"/>
</dbReference>
<dbReference type="InterPro" id="IPR019734">
    <property type="entry name" value="TPR_rpt"/>
</dbReference>
<feature type="repeat" description="TPR" evidence="1">
    <location>
        <begin position="579"/>
        <end position="612"/>
    </location>
</feature>
<reference evidence="3 4" key="1">
    <citation type="submission" date="2016-10" db="EMBL/GenBank/DDBJ databases">
        <title>Paenibacillus species isolates.</title>
        <authorList>
            <person name="Beno S.M."/>
        </authorList>
    </citation>
    <scope>NUCLEOTIDE SEQUENCE [LARGE SCALE GENOMIC DNA]</scope>
    <source>
        <strain evidence="3 4">FSL H7-0604</strain>
    </source>
</reference>
<dbReference type="InterPro" id="IPR029044">
    <property type="entry name" value="Nucleotide-diphossugar_trans"/>
</dbReference>
<dbReference type="CDD" id="cd02511">
    <property type="entry name" value="Beta4Glucosyltransferase"/>
    <property type="match status" value="1"/>
</dbReference>
<dbReference type="RefSeq" id="WP_036685345.1">
    <property type="nucleotide sequence ID" value="NZ_MKQP01000011.1"/>
</dbReference>
<keyword evidence="1" id="KW-0802">TPR repeat</keyword>
<accession>A0A1R0XEL1</accession>
<evidence type="ECO:0000256" key="1">
    <source>
        <dbReference type="PROSITE-ProRule" id="PRU00339"/>
    </source>
</evidence>
<dbReference type="SMART" id="SM00028">
    <property type="entry name" value="TPR"/>
    <property type="match status" value="4"/>
</dbReference>
<name>A0A1R0XEL1_9BACL</name>
<dbReference type="Pfam" id="PF14559">
    <property type="entry name" value="TPR_19"/>
    <property type="match status" value="1"/>
</dbReference>
<evidence type="ECO:0000313" key="3">
    <source>
        <dbReference type="EMBL" id="OMD33511.1"/>
    </source>
</evidence>
<dbReference type="InterPro" id="IPR011990">
    <property type="entry name" value="TPR-like_helical_dom_sf"/>
</dbReference>
<dbReference type="SUPFAM" id="SSF53448">
    <property type="entry name" value="Nucleotide-diphospho-sugar transferases"/>
    <property type="match status" value="1"/>
</dbReference>
<organism evidence="3 4">
    <name type="scientific">Paenibacillus odorifer</name>
    <dbReference type="NCBI Taxonomy" id="189426"/>
    <lineage>
        <taxon>Bacteria</taxon>
        <taxon>Bacillati</taxon>
        <taxon>Bacillota</taxon>
        <taxon>Bacilli</taxon>
        <taxon>Bacillales</taxon>
        <taxon>Paenibacillaceae</taxon>
        <taxon>Paenibacillus</taxon>
    </lineage>
</organism>
<dbReference type="Pfam" id="PF13432">
    <property type="entry name" value="TPR_16"/>
    <property type="match status" value="1"/>
</dbReference>
<dbReference type="InterPro" id="IPR001173">
    <property type="entry name" value="Glyco_trans_2-like"/>
</dbReference>
<dbReference type="PROSITE" id="PS50005">
    <property type="entry name" value="TPR"/>
    <property type="match status" value="1"/>
</dbReference>
<evidence type="ECO:0000259" key="2">
    <source>
        <dbReference type="Pfam" id="PF00535"/>
    </source>
</evidence>
<dbReference type="SUPFAM" id="SSF48452">
    <property type="entry name" value="TPR-like"/>
    <property type="match status" value="2"/>
</dbReference>
<dbReference type="Gene3D" id="1.25.40.10">
    <property type="entry name" value="Tetratricopeptide repeat domain"/>
    <property type="match status" value="2"/>
</dbReference>
<gene>
    <name evidence="3" type="ORF">BJP51_12030</name>
</gene>
<dbReference type="AlphaFoldDB" id="A0A1R0XEL1"/>
<protein>
    <recommendedName>
        <fullName evidence="2">Glycosyltransferase 2-like domain-containing protein</fullName>
    </recommendedName>
</protein>
<dbReference type="Pfam" id="PF00535">
    <property type="entry name" value="Glycos_transf_2"/>
    <property type="match status" value="1"/>
</dbReference>
<dbReference type="PANTHER" id="PTHR43630:SF2">
    <property type="entry name" value="GLYCOSYLTRANSFERASE"/>
    <property type="match status" value="1"/>
</dbReference>
<dbReference type="PANTHER" id="PTHR43630">
    <property type="entry name" value="POLY-BETA-1,6-N-ACETYL-D-GLUCOSAMINE SYNTHASE"/>
    <property type="match status" value="1"/>
</dbReference>
<comment type="caution">
    <text evidence="3">The sequence shown here is derived from an EMBL/GenBank/DDBJ whole genome shotgun (WGS) entry which is preliminary data.</text>
</comment>
<dbReference type="Gene3D" id="3.90.550.10">
    <property type="entry name" value="Spore Coat Polysaccharide Biosynthesis Protein SpsA, Chain A"/>
    <property type="match status" value="1"/>
</dbReference>
<feature type="domain" description="Glycosyltransferase 2-like" evidence="2">
    <location>
        <begin position="11"/>
        <end position="126"/>
    </location>
</feature>
<dbReference type="Proteomes" id="UP000187465">
    <property type="component" value="Unassembled WGS sequence"/>
</dbReference>
<sequence length="681" mass="77186">MNNITLGVHLIVNNEADLLPHCLTSVAGVDEIVVIDTGSTDESIAISQAHGARVFQREWTENFAAARNEGLDQADTDWILVLDADERLQTPLPELRSLLQNTQAQAFTVNIDNWLGVRPEDKVKHSAVRLFRNGQGYRYSGRIHEGIDAAILKSHNSSAIEHSDIEIEHFGYMPEIMARKNKIKRNEQLLRLALAEQPEDPFHSYNLAVTCCQDGRLLEAETLLRQTLHHVPLEASYRPTMIRDLCKIYLTQGKTNIIDPLLLPELERYEDYPDLHFLLGQSLESQGLLERAFQAYQRAASISGDQVNQKYVSEQGMNTFRPLYRLGLISERLELQEDAARFYHRALQHHSLYRPALQGIASAFQRLAVTDEEIATLLIQLVPPTNAAQRAAIIDSLFAINANEAITNLSRDTFPLELETANWMISSLIITGKLEDAYTTIRQMASLATQDNHDLEYLKKWATLWAICSWSLFGEFHNDLLTYVPDELRFGLQYIQKCHQQQKVDPVEAEVDPLTLHSSFISDLIEQSVKLHQPALSEALVNLFPTFRSELAAALYKEGNRNEAGEHFIRLVSDQAADAKVLFYIGEMVFDKGHYTEASEWFQQALEQMPEHEAARVGLALCYLQQAKLSMEEALNSLDAANVHGPLQTNIGAIHKSIFLLNRTPWHTQWSFRQSEGRTAK</sequence>